<name>A0A1U7CQ69_9BACT</name>
<dbReference type="PANTHER" id="PTHR30093">
    <property type="entry name" value="GENERAL SECRETION PATHWAY PROTEIN G"/>
    <property type="match status" value="1"/>
</dbReference>
<dbReference type="AlphaFoldDB" id="A0A1U7CQ69"/>
<gene>
    <name evidence="2" type="ORF">BSF38_02526</name>
</gene>
<dbReference type="NCBIfam" id="TIGR04294">
    <property type="entry name" value="pre_pil_HX9DG"/>
    <property type="match status" value="1"/>
</dbReference>
<dbReference type="KEGG" id="pbor:BSF38_02526"/>
<dbReference type="PANTHER" id="PTHR30093:SF2">
    <property type="entry name" value="TYPE II SECRETION SYSTEM PROTEIN H"/>
    <property type="match status" value="1"/>
</dbReference>
<sequence>MKDQNTSSRPTAGFTLIELLVVIAIIAVLIALLLPAVQAAREAARRAQCVNNLKQIGLGLHNYSDSHNVFPPGYTSYYKKDGGDAGTAEDDIGQGWGWASLILPHIEQRPLYDAINFNLTMTFPANYTAQLLRVGSYLCPSDVTLETVPVRNEANTETVYTVGSGNYVGMYGRGEIGAAPGRGDGMFFRNSRIGFAAITDGTSNTIAVGERSHNLSYVTWTGRAIGGWLFKTSSFEGGADQFAVDPEESFTMILGPVGMENGPRTPNHPEAHVEDYWSRHPGGVNFAFGDGSVRFIKNSINPTPWQALATRAGGEVISSDAY</sequence>
<protein>
    <recommendedName>
        <fullName evidence="1">DUF1559 domain-containing protein</fullName>
    </recommendedName>
</protein>
<dbReference type="EMBL" id="CP019082">
    <property type="protein sequence ID" value="APW61023.1"/>
    <property type="molecule type" value="Genomic_DNA"/>
</dbReference>
<accession>A0A1U7CQ69</accession>
<feature type="domain" description="DUF1559" evidence="1">
    <location>
        <begin position="38"/>
        <end position="302"/>
    </location>
</feature>
<dbReference type="RefSeq" id="WP_076346068.1">
    <property type="nucleotide sequence ID" value="NZ_CP019082.1"/>
</dbReference>
<organism evidence="2 3">
    <name type="scientific">Paludisphaera borealis</name>
    <dbReference type="NCBI Taxonomy" id="1387353"/>
    <lineage>
        <taxon>Bacteria</taxon>
        <taxon>Pseudomonadati</taxon>
        <taxon>Planctomycetota</taxon>
        <taxon>Planctomycetia</taxon>
        <taxon>Isosphaerales</taxon>
        <taxon>Isosphaeraceae</taxon>
        <taxon>Paludisphaera</taxon>
    </lineage>
</organism>
<proteinExistence type="predicted"/>
<dbReference type="Pfam" id="PF07963">
    <property type="entry name" value="N_methyl"/>
    <property type="match status" value="1"/>
</dbReference>
<dbReference type="InterPro" id="IPR012902">
    <property type="entry name" value="N_methyl_site"/>
</dbReference>
<dbReference type="InterPro" id="IPR045584">
    <property type="entry name" value="Pilin-like"/>
</dbReference>
<dbReference type="PROSITE" id="PS00409">
    <property type="entry name" value="PROKAR_NTER_METHYL"/>
    <property type="match status" value="1"/>
</dbReference>
<evidence type="ECO:0000259" key="1">
    <source>
        <dbReference type="Pfam" id="PF07596"/>
    </source>
</evidence>
<evidence type="ECO:0000313" key="2">
    <source>
        <dbReference type="EMBL" id="APW61023.1"/>
    </source>
</evidence>
<dbReference type="STRING" id="1387353.BSF38_02526"/>
<dbReference type="OrthoDB" id="255848at2"/>
<dbReference type="InterPro" id="IPR011453">
    <property type="entry name" value="DUF1559"/>
</dbReference>
<evidence type="ECO:0000313" key="3">
    <source>
        <dbReference type="Proteomes" id="UP000186309"/>
    </source>
</evidence>
<keyword evidence="3" id="KW-1185">Reference proteome</keyword>
<dbReference type="Pfam" id="PF07596">
    <property type="entry name" value="SBP_bac_10"/>
    <property type="match status" value="1"/>
</dbReference>
<dbReference type="Gene3D" id="3.30.700.10">
    <property type="entry name" value="Glycoprotein, Type 4 Pilin"/>
    <property type="match status" value="1"/>
</dbReference>
<dbReference type="NCBIfam" id="TIGR02532">
    <property type="entry name" value="IV_pilin_GFxxxE"/>
    <property type="match status" value="1"/>
</dbReference>
<dbReference type="SUPFAM" id="SSF54523">
    <property type="entry name" value="Pili subunits"/>
    <property type="match status" value="1"/>
</dbReference>
<dbReference type="InterPro" id="IPR027558">
    <property type="entry name" value="Pre_pil_HX9DG_C"/>
</dbReference>
<reference evidence="3" key="1">
    <citation type="submission" date="2016-12" db="EMBL/GenBank/DDBJ databases">
        <title>Comparative genomics of four Isosphaeraceae planctomycetes: a common pool of plasmids and glycoside hydrolase genes.</title>
        <authorList>
            <person name="Ivanova A."/>
        </authorList>
    </citation>
    <scope>NUCLEOTIDE SEQUENCE [LARGE SCALE GENOMIC DNA]</scope>
    <source>
        <strain evidence="3">PX4</strain>
    </source>
</reference>
<dbReference type="Proteomes" id="UP000186309">
    <property type="component" value="Chromosome"/>
</dbReference>